<feature type="signal peptide" evidence="3">
    <location>
        <begin position="1"/>
        <end position="27"/>
    </location>
</feature>
<dbReference type="PANTHER" id="PTHR30535">
    <property type="entry name" value="VITAMIN B12-BINDING PROTEIN"/>
    <property type="match status" value="1"/>
</dbReference>
<accession>A0A1I0ANL0</accession>
<organism evidence="5 6">
    <name type="scientific">[Clostridium] aminophilum</name>
    <dbReference type="NCBI Taxonomy" id="1526"/>
    <lineage>
        <taxon>Bacteria</taxon>
        <taxon>Bacillati</taxon>
        <taxon>Bacillota</taxon>
        <taxon>Clostridia</taxon>
        <taxon>Lachnospirales</taxon>
        <taxon>Lachnospiraceae</taxon>
    </lineage>
</organism>
<dbReference type="SUPFAM" id="SSF53807">
    <property type="entry name" value="Helical backbone' metal receptor"/>
    <property type="match status" value="1"/>
</dbReference>
<dbReference type="EMBL" id="FOIL01000002">
    <property type="protein sequence ID" value="SES95853.1"/>
    <property type="molecule type" value="Genomic_DNA"/>
</dbReference>
<dbReference type="PANTHER" id="PTHR30535:SF34">
    <property type="entry name" value="MOLYBDATE-BINDING PROTEIN MOLA"/>
    <property type="match status" value="1"/>
</dbReference>
<evidence type="ECO:0000313" key="6">
    <source>
        <dbReference type="Proteomes" id="UP000199820"/>
    </source>
</evidence>
<dbReference type="PROSITE" id="PS50983">
    <property type="entry name" value="FE_B12_PBP"/>
    <property type="match status" value="1"/>
</dbReference>
<feature type="region of interest" description="Disordered" evidence="2">
    <location>
        <begin position="28"/>
        <end position="74"/>
    </location>
</feature>
<dbReference type="AlphaFoldDB" id="A0A1I0ANL0"/>
<dbReference type="Proteomes" id="UP000199820">
    <property type="component" value="Unassembled WGS sequence"/>
</dbReference>
<evidence type="ECO:0000259" key="4">
    <source>
        <dbReference type="PROSITE" id="PS50983"/>
    </source>
</evidence>
<feature type="domain" description="Fe/B12 periplasmic-binding" evidence="4">
    <location>
        <begin position="94"/>
        <end position="360"/>
    </location>
</feature>
<feature type="compositionally biased region" description="Basic and acidic residues" evidence="2">
    <location>
        <begin position="44"/>
        <end position="72"/>
    </location>
</feature>
<dbReference type="RefSeq" id="WP_242870263.1">
    <property type="nucleotide sequence ID" value="NZ_FOIL01000002.1"/>
</dbReference>
<evidence type="ECO:0000256" key="3">
    <source>
        <dbReference type="SAM" id="SignalP"/>
    </source>
</evidence>
<protein>
    <submittedName>
        <fullName evidence="5">Iron complex transport system substrate-binding protein</fullName>
    </submittedName>
</protein>
<dbReference type="eggNOG" id="COG0614">
    <property type="taxonomic scope" value="Bacteria"/>
</dbReference>
<feature type="compositionally biased region" description="Low complexity" evidence="2">
    <location>
        <begin position="28"/>
        <end position="43"/>
    </location>
</feature>
<dbReference type="GO" id="GO:0071281">
    <property type="term" value="P:cellular response to iron ion"/>
    <property type="evidence" value="ECO:0007669"/>
    <property type="project" value="TreeGrafter"/>
</dbReference>
<dbReference type="Pfam" id="PF01497">
    <property type="entry name" value="Peripla_BP_2"/>
    <property type="match status" value="1"/>
</dbReference>
<proteinExistence type="inferred from homology"/>
<name>A0A1I0ANL0_9FIRM</name>
<evidence type="ECO:0000313" key="5">
    <source>
        <dbReference type="EMBL" id="SES95853.1"/>
    </source>
</evidence>
<keyword evidence="6" id="KW-1185">Reference proteome</keyword>
<comment type="similarity">
    <text evidence="1">Belongs to the bacterial solute-binding protein 8 family.</text>
</comment>
<dbReference type="PROSITE" id="PS51257">
    <property type="entry name" value="PROKAR_LIPOPROTEIN"/>
    <property type="match status" value="1"/>
</dbReference>
<evidence type="ECO:0000256" key="1">
    <source>
        <dbReference type="ARBA" id="ARBA00008814"/>
    </source>
</evidence>
<feature type="chain" id="PRO_5038346432" evidence="3">
    <location>
        <begin position="28"/>
        <end position="396"/>
    </location>
</feature>
<dbReference type="STRING" id="1526.SAMN02910262_00716"/>
<sequence>MRKGSLKKMAASLCAAVFLAAAGCGSAAPQSSAAAGTEAVSEASSEKAETKAQETKETAEDKENGNESRINEDGTITIVDQLGKTIELDGVPDRVATTIMPFPYIFYAVVGNNDNLIGCNPSSILAYNDSALKYMYPELAKADTSFVDTSFVVNVEELIKLKPDVVFQWNYMDDEIKKMEDAGIKVIALQYGSAEDLETWIKIISTMMGKPERAEELITYFHKSVGEVDQALAGVGKEDYSNVLLLSDKLKVTGKGFSNYWLEHSKAVSPSSDLTGEALNVNMEQIYQWNPDIIYIGNFTSIQPSDLLENKIEGEDWSAVSAVKSGNVYKIPIGGYRWDPPGVETPLMVKWLAKIQHPEEMKAMDMKDEVKKFYKTVYHFDLTDEMLEEILGDTQN</sequence>
<gene>
    <name evidence="5" type="ORF">SAMN04487771_1002100</name>
</gene>
<evidence type="ECO:0000256" key="2">
    <source>
        <dbReference type="SAM" id="MobiDB-lite"/>
    </source>
</evidence>
<reference evidence="6" key="1">
    <citation type="submission" date="2016-10" db="EMBL/GenBank/DDBJ databases">
        <authorList>
            <person name="Varghese N."/>
            <person name="Submissions S."/>
        </authorList>
    </citation>
    <scope>NUCLEOTIDE SEQUENCE [LARGE SCALE GENOMIC DNA]</scope>
    <source>
        <strain evidence="6">KH1P1</strain>
    </source>
</reference>
<dbReference type="InterPro" id="IPR050902">
    <property type="entry name" value="ABC_Transporter_SBP"/>
</dbReference>
<dbReference type="Gene3D" id="3.40.50.1980">
    <property type="entry name" value="Nitrogenase molybdenum iron protein domain"/>
    <property type="match status" value="2"/>
</dbReference>
<dbReference type="InterPro" id="IPR002491">
    <property type="entry name" value="ABC_transptr_periplasmic_BD"/>
</dbReference>
<dbReference type="Gene3D" id="1.20.58.2180">
    <property type="match status" value="1"/>
</dbReference>
<keyword evidence="3" id="KW-0732">Signal</keyword>